<sequence length="98" mass="11026">MESDNKVRRETWTSAPVCIHRRRDNLRTASSETTLAEHPESITNRHIFPFTVQVELNNDVRCQASFVFGARQLRRSMRSVPVSPVTCSSSTSSSLSSS</sequence>
<feature type="region of interest" description="Disordered" evidence="1">
    <location>
        <begin position="79"/>
        <end position="98"/>
    </location>
</feature>
<name>A0A8X7WIH1_BRACI</name>
<gene>
    <name evidence="2" type="ORF">Bca52824_002773</name>
</gene>
<keyword evidence="3" id="KW-1185">Reference proteome</keyword>
<dbReference type="EMBL" id="JAAMPC010000001">
    <property type="protein sequence ID" value="KAG2331593.1"/>
    <property type="molecule type" value="Genomic_DNA"/>
</dbReference>
<accession>A0A8X7WIH1</accession>
<evidence type="ECO:0000313" key="3">
    <source>
        <dbReference type="Proteomes" id="UP000886595"/>
    </source>
</evidence>
<proteinExistence type="predicted"/>
<dbReference type="Proteomes" id="UP000886595">
    <property type="component" value="Unassembled WGS sequence"/>
</dbReference>
<reference evidence="2 3" key="1">
    <citation type="submission" date="2020-02" db="EMBL/GenBank/DDBJ databases">
        <authorList>
            <person name="Ma Q."/>
            <person name="Huang Y."/>
            <person name="Song X."/>
            <person name="Pei D."/>
        </authorList>
    </citation>
    <scope>NUCLEOTIDE SEQUENCE [LARGE SCALE GENOMIC DNA]</scope>
    <source>
        <strain evidence="2">Sxm20200214</strain>
        <tissue evidence="2">Leaf</tissue>
    </source>
</reference>
<evidence type="ECO:0000256" key="1">
    <source>
        <dbReference type="SAM" id="MobiDB-lite"/>
    </source>
</evidence>
<organism evidence="2 3">
    <name type="scientific">Brassica carinata</name>
    <name type="common">Ethiopian mustard</name>
    <name type="synonym">Abyssinian cabbage</name>
    <dbReference type="NCBI Taxonomy" id="52824"/>
    <lineage>
        <taxon>Eukaryota</taxon>
        <taxon>Viridiplantae</taxon>
        <taxon>Streptophyta</taxon>
        <taxon>Embryophyta</taxon>
        <taxon>Tracheophyta</taxon>
        <taxon>Spermatophyta</taxon>
        <taxon>Magnoliopsida</taxon>
        <taxon>eudicotyledons</taxon>
        <taxon>Gunneridae</taxon>
        <taxon>Pentapetalae</taxon>
        <taxon>rosids</taxon>
        <taxon>malvids</taxon>
        <taxon>Brassicales</taxon>
        <taxon>Brassicaceae</taxon>
        <taxon>Brassiceae</taxon>
        <taxon>Brassica</taxon>
    </lineage>
</organism>
<protein>
    <submittedName>
        <fullName evidence="2">Uncharacterized protein</fullName>
    </submittedName>
</protein>
<evidence type="ECO:0000313" key="2">
    <source>
        <dbReference type="EMBL" id="KAG2331593.1"/>
    </source>
</evidence>
<comment type="caution">
    <text evidence="2">The sequence shown here is derived from an EMBL/GenBank/DDBJ whole genome shotgun (WGS) entry which is preliminary data.</text>
</comment>
<dbReference type="AlphaFoldDB" id="A0A8X7WIH1"/>